<dbReference type="EMBL" id="KN824296">
    <property type="protein sequence ID" value="KIM27926.1"/>
    <property type="molecule type" value="Genomic_DNA"/>
</dbReference>
<accession>A0A0C3B8Z2</accession>
<proteinExistence type="predicted"/>
<keyword evidence="2" id="KW-1185">Reference proteome</keyword>
<dbReference type="Proteomes" id="UP000054097">
    <property type="component" value="Unassembled WGS sequence"/>
</dbReference>
<name>A0A0C3B8Z2_SERVB</name>
<dbReference type="HOGENOM" id="CLU_600144_0_0_1"/>
<evidence type="ECO:0000313" key="2">
    <source>
        <dbReference type="Proteomes" id="UP000054097"/>
    </source>
</evidence>
<reference evidence="1 2" key="1">
    <citation type="submission" date="2014-04" db="EMBL/GenBank/DDBJ databases">
        <authorList>
            <consortium name="DOE Joint Genome Institute"/>
            <person name="Kuo A."/>
            <person name="Zuccaro A."/>
            <person name="Kohler A."/>
            <person name="Nagy L.G."/>
            <person name="Floudas D."/>
            <person name="Copeland A."/>
            <person name="Barry K.W."/>
            <person name="Cichocki N."/>
            <person name="Veneault-Fourrey C."/>
            <person name="LaButti K."/>
            <person name="Lindquist E.A."/>
            <person name="Lipzen A."/>
            <person name="Lundell T."/>
            <person name="Morin E."/>
            <person name="Murat C."/>
            <person name="Sun H."/>
            <person name="Tunlid A."/>
            <person name="Henrissat B."/>
            <person name="Grigoriev I.V."/>
            <person name="Hibbett D.S."/>
            <person name="Martin F."/>
            <person name="Nordberg H.P."/>
            <person name="Cantor M.N."/>
            <person name="Hua S.X."/>
        </authorList>
    </citation>
    <scope>NUCLEOTIDE SEQUENCE [LARGE SCALE GENOMIC DNA]</scope>
    <source>
        <strain evidence="1 2">MAFF 305830</strain>
    </source>
</reference>
<sequence length="456" mass="52232">MDPRTIPSSTATLNSTIPRVEDIPLTVLRELFEQRLDLERQNVALGYRGAQEARFPIQPTSLRNRAIRDALVDALKALDIIRVLGRAALARLAFQTSQREEQARHWAMEGLDPQRAPDPNAFYVSQSIDSLDDAIRKEENQISFLHSQEQELLHSIDHLNSLLPFAGIPTEIWQHIFQIYKEEWNVENLSLPMNSQTDPILVLSSVCRSWRNMILGRPTLFSTINLRYTKARRLAKAMERYANKLGYSRSVVLHLPEAPIHTELSAYSAQFHVPGIDRIRVDGTMRGQDVRYVMYDASKVESMTIDSRGPSPCHLMLKTWNLTSLQCTDIIPILYPSATNSLTKLSITIIQSTWDNRRFSQLLKTISNLTDLTVARFSTRQQTLVIEPDFQNQLHCLRITPEDFNSAGEILTLRVPRILLSYHSHSRQVPPAVSTPPNSPFYRYRLYVNSERFGNQ</sequence>
<evidence type="ECO:0000313" key="1">
    <source>
        <dbReference type="EMBL" id="KIM27926.1"/>
    </source>
</evidence>
<reference evidence="2" key="2">
    <citation type="submission" date="2015-01" db="EMBL/GenBank/DDBJ databases">
        <title>Evolutionary Origins and Diversification of the Mycorrhizal Mutualists.</title>
        <authorList>
            <consortium name="DOE Joint Genome Institute"/>
            <consortium name="Mycorrhizal Genomics Consortium"/>
            <person name="Kohler A."/>
            <person name="Kuo A."/>
            <person name="Nagy L.G."/>
            <person name="Floudas D."/>
            <person name="Copeland A."/>
            <person name="Barry K.W."/>
            <person name="Cichocki N."/>
            <person name="Veneault-Fourrey C."/>
            <person name="LaButti K."/>
            <person name="Lindquist E.A."/>
            <person name="Lipzen A."/>
            <person name="Lundell T."/>
            <person name="Morin E."/>
            <person name="Murat C."/>
            <person name="Riley R."/>
            <person name="Ohm R."/>
            <person name="Sun H."/>
            <person name="Tunlid A."/>
            <person name="Henrissat B."/>
            <person name="Grigoriev I.V."/>
            <person name="Hibbett D.S."/>
            <person name="Martin F."/>
        </authorList>
    </citation>
    <scope>NUCLEOTIDE SEQUENCE [LARGE SCALE GENOMIC DNA]</scope>
    <source>
        <strain evidence="2">MAFF 305830</strain>
    </source>
</reference>
<dbReference type="OrthoDB" id="3365698at2759"/>
<protein>
    <submittedName>
        <fullName evidence="1">Uncharacterized protein</fullName>
    </submittedName>
</protein>
<dbReference type="AlphaFoldDB" id="A0A0C3B8Z2"/>
<organism evidence="1 2">
    <name type="scientific">Serendipita vermifera MAFF 305830</name>
    <dbReference type="NCBI Taxonomy" id="933852"/>
    <lineage>
        <taxon>Eukaryota</taxon>
        <taxon>Fungi</taxon>
        <taxon>Dikarya</taxon>
        <taxon>Basidiomycota</taxon>
        <taxon>Agaricomycotina</taxon>
        <taxon>Agaricomycetes</taxon>
        <taxon>Sebacinales</taxon>
        <taxon>Serendipitaceae</taxon>
        <taxon>Serendipita</taxon>
    </lineage>
</organism>
<gene>
    <name evidence="1" type="ORF">M408DRAFT_310360</name>
</gene>